<accession>R8BBF0</accession>
<organism evidence="3 4">
    <name type="scientific">Phaeoacremonium minimum (strain UCR-PA7)</name>
    <name type="common">Esca disease fungus</name>
    <name type="synonym">Togninia minima</name>
    <dbReference type="NCBI Taxonomy" id="1286976"/>
    <lineage>
        <taxon>Eukaryota</taxon>
        <taxon>Fungi</taxon>
        <taxon>Dikarya</taxon>
        <taxon>Ascomycota</taxon>
        <taxon>Pezizomycotina</taxon>
        <taxon>Sordariomycetes</taxon>
        <taxon>Sordariomycetidae</taxon>
        <taxon>Togniniales</taxon>
        <taxon>Togniniaceae</taxon>
        <taxon>Phaeoacremonium</taxon>
    </lineage>
</organism>
<evidence type="ECO:0000313" key="3">
    <source>
        <dbReference type="EMBL" id="EON96625.1"/>
    </source>
</evidence>
<evidence type="ECO:0000256" key="2">
    <source>
        <dbReference type="SAM" id="Phobius"/>
    </source>
</evidence>
<evidence type="ECO:0000313" key="4">
    <source>
        <dbReference type="Proteomes" id="UP000014074"/>
    </source>
</evidence>
<feature type="compositionally biased region" description="Low complexity" evidence="1">
    <location>
        <begin position="111"/>
        <end position="140"/>
    </location>
</feature>
<dbReference type="EMBL" id="KB933328">
    <property type="protein sequence ID" value="EON96625.1"/>
    <property type="molecule type" value="Genomic_DNA"/>
</dbReference>
<dbReference type="GeneID" id="19328727"/>
<sequence>MALLNPVYGLIVPFLFVVTLPLAIFAGITTTIAFALLMFRVVIVYLDLALHLIPQYFAGGQRGLHALPRGYHGGHALTSPTSAVSISSGQSSPTHSFSRQNGGRYRRRRLSGAGSSGSLGSLTPKSDNGNGSNNNNNSGSLQGSMLIPSVGMSRDFEGVGGWRLDDQDDGVWMQINSRLELPMERSSGRGHHWASPSGVPSTPAAEGSWVVMQPAARPRSKDGSPESGNGNGPRGREAPAKERSFVSPNSSRVRTPTAAPHALTAMDREQSYFASPTKQGRKVA</sequence>
<evidence type="ECO:0000256" key="1">
    <source>
        <dbReference type="SAM" id="MobiDB-lite"/>
    </source>
</evidence>
<name>R8BBF0_PHAM7</name>
<proteinExistence type="predicted"/>
<dbReference type="RefSeq" id="XP_007918636.1">
    <property type="nucleotide sequence ID" value="XM_007920445.1"/>
</dbReference>
<feature type="region of interest" description="Disordered" evidence="1">
    <location>
        <begin position="184"/>
        <end position="284"/>
    </location>
</feature>
<keyword evidence="4" id="KW-1185">Reference proteome</keyword>
<keyword evidence="2" id="KW-0472">Membrane</keyword>
<feature type="compositionally biased region" description="Basic and acidic residues" evidence="1">
    <location>
        <begin position="234"/>
        <end position="244"/>
    </location>
</feature>
<dbReference type="eggNOG" id="ENOG502SAXD">
    <property type="taxonomic scope" value="Eukaryota"/>
</dbReference>
<protein>
    <submittedName>
        <fullName evidence="3">Uncharacterized protein</fullName>
    </submittedName>
</protein>
<feature type="region of interest" description="Disordered" evidence="1">
    <location>
        <begin position="81"/>
        <end position="146"/>
    </location>
</feature>
<reference evidence="4" key="1">
    <citation type="journal article" date="2013" name="Genome Announc.">
        <title>Draft genome sequence of the ascomycete Phaeoacremonium aleophilum strain UCR-PA7, a causal agent of the esca disease complex in grapevines.</title>
        <authorList>
            <person name="Blanco-Ulate B."/>
            <person name="Rolshausen P."/>
            <person name="Cantu D."/>
        </authorList>
    </citation>
    <scope>NUCLEOTIDE SEQUENCE [LARGE SCALE GENOMIC DNA]</scope>
    <source>
        <strain evidence="4">UCR-PA7</strain>
    </source>
</reference>
<feature type="transmembrane region" description="Helical" evidence="2">
    <location>
        <begin position="7"/>
        <end position="26"/>
    </location>
</feature>
<dbReference type="OrthoDB" id="4492972at2759"/>
<keyword evidence="2" id="KW-0812">Transmembrane</keyword>
<dbReference type="KEGG" id="tmn:UCRPA7_7925"/>
<feature type="compositionally biased region" description="Polar residues" evidence="1">
    <location>
        <begin position="81"/>
        <end position="97"/>
    </location>
</feature>
<dbReference type="AlphaFoldDB" id="R8BBF0"/>
<keyword evidence="2" id="KW-1133">Transmembrane helix</keyword>
<dbReference type="Proteomes" id="UP000014074">
    <property type="component" value="Unassembled WGS sequence"/>
</dbReference>
<dbReference type="HOGENOM" id="CLU_056392_1_0_1"/>
<gene>
    <name evidence="3" type="ORF">UCRPA7_7925</name>
</gene>